<dbReference type="SMART" id="SM00382">
    <property type="entry name" value="AAA"/>
    <property type="match status" value="1"/>
</dbReference>
<keyword evidence="6 9" id="KW-1133">Transmembrane helix</keyword>
<dbReference type="Gene3D" id="1.20.1560.10">
    <property type="entry name" value="ABC transporter type 1, transmembrane domain"/>
    <property type="match status" value="1"/>
</dbReference>
<dbReference type="PANTHER" id="PTHR24221">
    <property type="entry name" value="ATP-BINDING CASSETTE SUB-FAMILY B"/>
    <property type="match status" value="1"/>
</dbReference>
<feature type="transmembrane region" description="Helical" evidence="9">
    <location>
        <begin position="154"/>
        <end position="172"/>
    </location>
</feature>
<dbReference type="GO" id="GO:0016887">
    <property type="term" value="F:ATP hydrolysis activity"/>
    <property type="evidence" value="ECO:0007669"/>
    <property type="project" value="InterPro"/>
</dbReference>
<dbReference type="PANTHER" id="PTHR24221:SF248">
    <property type="entry name" value="ABC TRANSPORTER TRANSMEMBRANE REGION"/>
    <property type="match status" value="1"/>
</dbReference>
<reference evidence="12 13" key="1">
    <citation type="submission" date="2018-08" db="EMBL/GenBank/DDBJ databases">
        <title>Fulvimarina sp. 85, whole genome shotgun sequence.</title>
        <authorList>
            <person name="Tuo L."/>
        </authorList>
    </citation>
    <scope>NUCLEOTIDE SEQUENCE [LARGE SCALE GENOMIC DNA]</scope>
    <source>
        <strain evidence="12 13">85</strain>
    </source>
</reference>
<dbReference type="GO" id="GO:0005886">
    <property type="term" value="C:plasma membrane"/>
    <property type="evidence" value="ECO:0007669"/>
    <property type="project" value="UniProtKB-SubCell"/>
</dbReference>
<evidence type="ECO:0000259" key="11">
    <source>
        <dbReference type="PROSITE" id="PS50929"/>
    </source>
</evidence>
<evidence type="ECO:0000256" key="9">
    <source>
        <dbReference type="SAM" id="Phobius"/>
    </source>
</evidence>
<feature type="domain" description="ABC transporter" evidence="10">
    <location>
        <begin position="352"/>
        <end position="591"/>
    </location>
</feature>
<evidence type="ECO:0000256" key="8">
    <source>
        <dbReference type="SAM" id="MobiDB-lite"/>
    </source>
</evidence>
<dbReference type="InterPro" id="IPR039421">
    <property type="entry name" value="Type_1_exporter"/>
</dbReference>
<evidence type="ECO:0000256" key="2">
    <source>
        <dbReference type="ARBA" id="ARBA00005417"/>
    </source>
</evidence>
<dbReference type="PROSITE" id="PS50893">
    <property type="entry name" value="ABC_TRANSPORTER_2"/>
    <property type="match status" value="1"/>
</dbReference>
<dbReference type="InterPro" id="IPR010128">
    <property type="entry name" value="ATPase_T1SS_PrtD-like"/>
</dbReference>
<dbReference type="InterPro" id="IPR011527">
    <property type="entry name" value="ABC1_TM_dom"/>
</dbReference>
<dbReference type="SUPFAM" id="SSF90123">
    <property type="entry name" value="ABC transporter transmembrane region"/>
    <property type="match status" value="1"/>
</dbReference>
<evidence type="ECO:0000256" key="1">
    <source>
        <dbReference type="ARBA" id="ARBA00004651"/>
    </source>
</evidence>
<sequence length="622" mass="66454">MTVMEWDYGRPSLPAIRRGQEFLSNVEYSMASNGIISRAGLSGSLPVLAVFSLAINVLLLVQPLYMLQIYDRVLASASFETLGYISLIAVAALVLLGLMDAVRGLLSARIAARLDERLGPQALLAAMHGPRAREGDVQPMRDLEAIRNFVSNKLLLALFDLPFAPFFIAILYLIHPNIFWLTLYGAGALALVALLNQLASARPASRAAATSIEATGTAQSFVRGQESLKAMGMIENAMAMWGRSESRALREQGRAASINAWFAGLSKTLRMCLQIAILGYGGYLVLQGEMTAGMIFAASLISGRALQPIDQLIGGWKGYVETAKARKRLLEALSKVTDERSKTELPAACGRIDVTGLTVFAPTAEPGDAPLLKAVSFSVSPGECVVVLGPSGAGKSTLMRTLVGAVPPHSGTVRIDGSQIEHWRSSALGERIGYLGQDVELFPGTVAENIARFAPEADDADIVSAAQMAGVHELVRRLPKGYDTRIGPGGLALSGGQRQRIGLARAFFRLPAILVLDEPNASLDTEGEAALDQAILAAKANGVSVVLVTQRRTIVERADKVLLLGNGEVEDFGPREEVVARRTEKLRATRRKPDIAGRPAQTVPDREAVNNEARPLPGAVPA</sequence>
<evidence type="ECO:0000256" key="4">
    <source>
        <dbReference type="ARBA" id="ARBA00022741"/>
    </source>
</evidence>
<dbReference type="Pfam" id="PF00664">
    <property type="entry name" value="ABC_membrane"/>
    <property type="match status" value="1"/>
</dbReference>
<protein>
    <submittedName>
        <fullName evidence="12">Type I secretion system permease/ATPase</fullName>
    </submittedName>
</protein>
<dbReference type="Pfam" id="PF00005">
    <property type="entry name" value="ABC_tran"/>
    <property type="match status" value="1"/>
</dbReference>
<dbReference type="GO" id="GO:0030256">
    <property type="term" value="C:type I protein secretion system complex"/>
    <property type="evidence" value="ECO:0007669"/>
    <property type="project" value="InterPro"/>
</dbReference>
<evidence type="ECO:0000256" key="7">
    <source>
        <dbReference type="ARBA" id="ARBA00023136"/>
    </source>
</evidence>
<keyword evidence="5" id="KW-0067">ATP-binding</keyword>
<gene>
    <name evidence="12" type="ORF">DYI37_07610</name>
</gene>
<evidence type="ECO:0000256" key="6">
    <source>
        <dbReference type="ARBA" id="ARBA00022989"/>
    </source>
</evidence>
<name>A0A371X576_9HYPH</name>
<feature type="region of interest" description="Disordered" evidence="8">
    <location>
        <begin position="583"/>
        <end position="622"/>
    </location>
</feature>
<dbReference type="InterPro" id="IPR027417">
    <property type="entry name" value="P-loop_NTPase"/>
</dbReference>
<dbReference type="GO" id="GO:0034040">
    <property type="term" value="F:ATPase-coupled lipid transmembrane transporter activity"/>
    <property type="evidence" value="ECO:0007669"/>
    <property type="project" value="TreeGrafter"/>
</dbReference>
<evidence type="ECO:0000313" key="13">
    <source>
        <dbReference type="Proteomes" id="UP000264310"/>
    </source>
</evidence>
<evidence type="ECO:0000313" key="12">
    <source>
        <dbReference type="EMBL" id="RFC64204.1"/>
    </source>
</evidence>
<dbReference type="InterPro" id="IPR003439">
    <property type="entry name" value="ABC_transporter-like_ATP-bd"/>
</dbReference>
<evidence type="ECO:0000256" key="5">
    <source>
        <dbReference type="ARBA" id="ARBA00022840"/>
    </source>
</evidence>
<evidence type="ECO:0000256" key="3">
    <source>
        <dbReference type="ARBA" id="ARBA00022692"/>
    </source>
</evidence>
<feature type="transmembrane region" description="Helical" evidence="9">
    <location>
        <begin position="39"/>
        <end position="61"/>
    </location>
</feature>
<keyword evidence="7 9" id="KW-0472">Membrane</keyword>
<comment type="subcellular location">
    <subcellularLocation>
        <location evidence="1">Cell membrane</location>
        <topology evidence="1">Multi-pass membrane protein</topology>
    </subcellularLocation>
</comment>
<dbReference type="GO" id="GO:0030253">
    <property type="term" value="P:protein secretion by the type I secretion system"/>
    <property type="evidence" value="ECO:0007669"/>
    <property type="project" value="InterPro"/>
</dbReference>
<feature type="transmembrane region" description="Helical" evidence="9">
    <location>
        <begin position="178"/>
        <end position="196"/>
    </location>
</feature>
<keyword evidence="3 9" id="KW-0812">Transmembrane</keyword>
<dbReference type="InterPro" id="IPR003593">
    <property type="entry name" value="AAA+_ATPase"/>
</dbReference>
<keyword evidence="13" id="KW-1185">Reference proteome</keyword>
<dbReference type="InterPro" id="IPR036640">
    <property type="entry name" value="ABC1_TM_sf"/>
</dbReference>
<dbReference type="PROSITE" id="PS50929">
    <property type="entry name" value="ABC_TM1F"/>
    <property type="match status" value="1"/>
</dbReference>
<dbReference type="AlphaFoldDB" id="A0A371X576"/>
<dbReference type="GO" id="GO:0005524">
    <property type="term" value="F:ATP binding"/>
    <property type="evidence" value="ECO:0007669"/>
    <property type="project" value="UniProtKB-KW"/>
</dbReference>
<feature type="transmembrane region" description="Helical" evidence="9">
    <location>
        <begin position="81"/>
        <end position="99"/>
    </location>
</feature>
<feature type="domain" description="ABC transmembrane type-1" evidence="11">
    <location>
        <begin position="47"/>
        <end position="321"/>
    </location>
</feature>
<comment type="caution">
    <text evidence="12">The sequence shown here is derived from an EMBL/GenBank/DDBJ whole genome shotgun (WGS) entry which is preliminary data.</text>
</comment>
<proteinExistence type="inferred from homology"/>
<keyword evidence="4" id="KW-0547">Nucleotide-binding</keyword>
<accession>A0A371X576</accession>
<dbReference type="NCBIfam" id="TIGR01842">
    <property type="entry name" value="type_I_sec_PrtD"/>
    <property type="match status" value="1"/>
</dbReference>
<dbReference type="Proteomes" id="UP000264310">
    <property type="component" value="Unassembled WGS sequence"/>
</dbReference>
<dbReference type="GO" id="GO:0140359">
    <property type="term" value="F:ABC-type transporter activity"/>
    <property type="evidence" value="ECO:0007669"/>
    <property type="project" value="InterPro"/>
</dbReference>
<comment type="similarity">
    <text evidence="2">Belongs to the ABC transporter superfamily.</text>
</comment>
<dbReference type="Gene3D" id="3.40.50.300">
    <property type="entry name" value="P-loop containing nucleotide triphosphate hydrolases"/>
    <property type="match status" value="1"/>
</dbReference>
<evidence type="ECO:0000259" key="10">
    <source>
        <dbReference type="PROSITE" id="PS50893"/>
    </source>
</evidence>
<dbReference type="InterPro" id="IPR017871">
    <property type="entry name" value="ABC_transporter-like_CS"/>
</dbReference>
<dbReference type="SUPFAM" id="SSF52540">
    <property type="entry name" value="P-loop containing nucleoside triphosphate hydrolases"/>
    <property type="match status" value="1"/>
</dbReference>
<dbReference type="EMBL" id="QURL01000003">
    <property type="protein sequence ID" value="RFC64204.1"/>
    <property type="molecule type" value="Genomic_DNA"/>
</dbReference>
<feature type="compositionally biased region" description="Basic and acidic residues" evidence="8">
    <location>
        <begin position="583"/>
        <end position="595"/>
    </location>
</feature>
<organism evidence="12 13">
    <name type="scientific">Fulvimarina endophytica</name>
    <dbReference type="NCBI Taxonomy" id="2293836"/>
    <lineage>
        <taxon>Bacteria</taxon>
        <taxon>Pseudomonadati</taxon>
        <taxon>Pseudomonadota</taxon>
        <taxon>Alphaproteobacteria</taxon>
        <taxon>Hyphomicrobiales</taxon>
        <taxon>Aurantimonadaceae</taxon>
        <taxon>Fulvimarina</taxon>
    </lineage>
</organism>
<dbReference type="PROSITE" id="PS00211">
    <property type="entry name" value="ABC_TRANSPORTER_1"/>
    <property type="match status" value="1"/>
</dbReference>